<sequence>MIEIGIRSSNEILIQSGFGAVAQSKAGPRSEFRVRQIDIESRTRIRDGTGIATVSRKFVLIKVRLLLASKARELRSDFYSTASSFLDRRRERKYPPSISNLILVLLSPLLWAGVPQSQIFLLHRIQRRTSRIVSDPAVPGQLDPLASHRDATSLCMLYRIFYGECFEELFNLLPAADFRHRFVRLQYHRHYLDSCRSTTLKSLKAPRELYEKGRLKAGRANASGAEKSAEFQNPKENFSLMMSLFLWKS</sequence>
<comment type="caution">
    <text evidence="1">The sequence shown here is derived from an EMBL/GenBank/DDBJ whole genome shotgun (WGS) entry which is preliminary data.</text>
</comment>
<organism evidence="1 2">
    <name type="scientific">Eumeta variegata</name>
    <name type="common">Bagworm moth</name>
    <name type="synonym">Eumeta japonica</name>
    <dbReference type="NCBI Taxonomy" id="151549"/>
    <lineage>
        <taxon>Eukaryota</taxon>
        <taxon>Metazoa</taxon>
        <taxon>Ecdysozoa</taxon>
        <taxon>Arthropoda</taxon>
        <taxon>Hexapoda</taxon>
        <taxon>Insecta</taxon>
        <taxon>Pterygota</taxon>
        <taxon>Neoptera</taxon>
        <taxon>Endopterygota</taxon>
        <taxon>Lepidoptera</taxon>
        <taxon>Glossata</taxon>
        <taxon>Ditrysia</taxon>
        <taxon>Tineoidea</taxon>
        <taxon>Psychidae</taxon>
        <taxon>Oiketicinae</taxon>
        <taxon>Eumeta</taxon>
    </lineage>
</organism>
<name>A0A4C1TWT6_EUMVA</name>
<evidence type="ECO:0000313" key="1">
    <source>
        <dbReference type="EMBL" id="GBP18477.1"/>
    </source>
</evidence>
<reference evidence="1 2" key="1">
    <citation type="journal article" date="2019" name="Commun. Biol.">
        <title>The bagworm genome reveals a unique fibroin gene that provides high tensile strength.</title>
        <authorList>
            <person name="Kono N."/>
            <person name="Nakamura H."/>
            <person name="Ohtoshi R."/>
            <person name="Tomita M."/>
            <person name="Numata K."/>
            <person name="Arakawa K."/>
        </authorList>
    </citation>
    <scope>NUCLEOTIDE SEQUENCE [LARGE SCALE GENOMIC DNA]</scope>
</reference>
<keyword evidence="2" id="KW-1185">Reference proteome</keyword>
<proteinExistence type="predicted"/>
<dbReference type="OrthoDB" id="7480422at2759"/>
<evidence type="ECO:0000313" key="2">
    <source>
        <dbReference type="Proteomes" id="UP000299102"/>
    </source>
</evidence>
<dbReference type="EMBL" id="BGZK01000097">
    <property type="protein sequence ID" value="GBP18477.1"/>
    <property type="molecule type" value="Genomic_DNA"/>
</dbReference>
<accession>A0A4C1TWT6</accession>
<gene>
    <name evidence="1" type="ORF">EVAR_93882_1</name>
</gene>
<dbReference type="AlphaFoldDB" id="A0A4C1TWT6"/>
<dbReference type="Proteomes" id="UP000299102">
    <property type="component" value="Unassembled WGS sequence"/>
</dbReference>
<protein>
    <submittedName>
        <fullName evidence="1">Uncharacterized protein</fullName>
    </submittedName>
</protein>